<dbReference type="Proteomes" id="UP000826300">
    <property type="component" value="Chromosome"/>
</dbReference>
<sequence>MNFAAKQDIEAPAERVWASLTDFAGWERAALRRGAEVTRTDRLAAPGAGMAWQARFDFRGQRREISMRLVEMDPGARMVFQGESRLFTGEVVLDLVEMSARSSRLHVKAEIKPKTLSARIMLQSLKLAKGRVQKRIEARLADFAAGFDGRARTARRV</sequence>
<evidence type="ECO:0000313" key="2">
    <source>
        <dbReference type="Proteomes" id="UP000826300"/>
    </source>
</evidence>
<gene>
    <name evidence="1" type="ORF">JO391_02615</name>
</gene>
<reference evidence="1" key="1">
    <citation type="submission" date="2021-02" db="EMBL/GenBank/DDBJ databases">
        <title>Rhodobacter shimadae sp. nov., an aerobic anoxygenic phototrophic bacterium isolated from a hot spring.</title>
        <authorList>
            <person name="Muramatsu S."/>
            <person name="Haruta S."/>
            <person name="Hirose S."/>
            <person name="Hanada S."/>
        </authorList>
    </citation>
    <scope>NUCLEOTIDE SEQUENCE</scope>
    <source>
        <strain evidence="1">N10</strain>
    </source>
</reference>
<dbReference type="EMBL" id="CP069370">
    <property type="protein sequence ID" value="QYZ70437.1"/>
    <property type="molecule type" value="Genomic_DNA"/>
</dbReference>
<dbReference type="RefSeq" id="WP_220662654.1">
    <property type="nucleotide sequence ID" value="NZ_CP069370.1"/>
</dbReference>
<name>A0A8G1ECH4_9RHOB</name>
<dbReference type="Pfam" id="PF10604">
    <property type="entry name" value="Polyketide_cyc2"/>
    <property type="match status" value="1"/>
</dbReference>
<keyword evidence="2" id="KW-1185">Reference proteome</keyword>
<dbReference type="AlphaFoldDB" id="A0A8G1ECH4"/>
<dbReference type="InterPro" id="IPR019587">
    <property type="entry name" value="Polyketide_cyclase/dehydratase"/>
</dbReference>
<accession>A0A8G1ECH4</accession>
<organism evidence="1 2">
    <name type="scientific">Neotabrizicola shimadae</name>
    <dbReference type="NCBI Taxonomy" id="2807096"/>
    <lineage>
        <taxon>Bacteria</taxon>
        <taxon>Pseudomonadati</taxon>
        <taxon>Pseudomonadota</taxon>
        <taxon>Alphaproteobacteria</taxon>
        <taxon>Rhodobacterales</taxon>
        <taxon>Paracoccaceae</taxon>
        <taxon>Neotabrizicola</taxon>
    </lineage>
</organism>
<proteinExistence type="predicted"/>
<protein>
    <submittedName>
        <fullName evidence="1">SRPBCC family protein</fullName>
    </submittedName>
</protein>
<dbReference type="SUPFAM" id="SSF55961">
    <property type="entry name" value="Bet v1-like"/>
    <property type="match status" value="1"/>
</dbReference>
<dbReference type="InterPro" id="IPR023393">
    <property type="entry name" value="START-like_dom_sf"/>
</dbReference>
<evidence type="ECO:0000313" key="1">
    <source>
        <dbReference type="EMBL" id="QYZ70437.1"/>
    </source>
</evidence>
<dbReference type="Gene3D" id="3.30.530.20">
    <property type="match status" value="1"/>
</dbReference>
<dbReference type="KEGG" id="nsm:JO391_02615"/>